<sequence>MQCENPQANGLECFIHHSIFADDRNEEREKTFKCMDSMLILAWGGNSKIRKLANDALARLPKERKIFGLPGTKKWSFRHPFPMLQAKCEVWLKDMVEQLNNSDSKSQITATKECNK</sequence>
<evidence type="ECO:0000313" key="2">
    <source>
        <dbReference type="Proteomes" id="UP001230005"/>
    </source>
</evidence>
<dbReference type="EMBL" id="JAUSUG010000035">
    <property type="protein sequence ID" value="MDQ0257829.1"/>
    <property type="molecule type" value="Genomic_DNA"/>
</dbReference>
<proteinExistence type="predicted"/>
<name>A0ABU0A400_9BACI</name>
<reference evidence="1 2" key="1">
    <citation type="submission" date="2023-07" db="EMBL/GenBank/DDBJ databases">
        <title>Genomic Encyclopedia of Type Strains, Phase IV (KMG-IV): sequencing the most valuable type-strain genomes for metagenomic binning, comparative biology and taxonomic classification.</title>
        <authorList>
            <person name="Goeker M."/>
        </authorList>
    </citation>
    <scope>NUCLEOTIDE SEQUENCE [LARGE SCALE GENOMIC DNA]</scope>
    <source>
        <strain evidence="1 2">DSM 9768</strain>
    </source>
</reference>
<dbReference type="Proteomes" id="UP001230005">
    <property type="component" value="Unassembled WGS sequence"/>
</dbReference>
<protein>
    <submittedName>
        <fullName evidence="1">Uncharacterized protein</fullName>
    </submittedName>
</protein>
<gene>
    <name evidence="1" type="ORF">J2S74_005292</name>
</gene>
<evidence type="ECO:0000313" key="1">
    <source>
        <dbReference type="EMBL" id="MDQ0257829.1"/>
    </source>
</evidence>
<organism evidence="1 2">
    <name type="scientific">Evansella vedderi</name>
    <dbReference type="NCBI Taxonomy" id="38282"/>
    <lineage>
        <taxon>Bacteria</taxon>
        <taxon>Bacillati</taxon>
        <taxon>Bacillota</taxon>
        <taxon>Bacilli</taxon>
        <taxon>Bacillales</taxon>
        <taxon>Bacillaceae</taxon>
        <taxon>Evansella</taxon>
    </lineage>
</organism>
<comment type="caution">
    <text evidence="1">The sequence shown here is derived from an EMBL/GenBank/DDBJ whole genome shotgun (WGS) entry which is preliminary data.</text>
</comment>
<keyword evidence="2" id="KW-1185">Reference proteome</keyword>
<accession>A0ABU0A400</accession>
<dbReference type="RefSeq" id="WP_307332178.1">
    <property type="nucleotide sequence ID" value="NZ_JAUSUG010000035.1"/>
</dbReference>